<dbReference type="PANTHER" id="PTHR43384">
    <property type="entry name" value="SEPTUM SITE-DETERMINING PROTEIN MIND HOMOLOG, CHLOROPLASTIC-RELATED"/>
    <property type="match status" value="1"/>
</dbReference>
<evidence type="ECO:0000256" key="3">
    <source>
        <dbReference type="PIRSR" id="PIRSR003092-1"/>
    </source>
</evidence>
<keyword evidence="5" id="KW-0966">Cell projection</keyword>
<dbReference type="RefSeq" id="WP_092118350.1">
    <property type="nucleotide sequence ID" value="NZ_FMXO01000005.1"/>
</dbReference>
<dbReference type="InterPro" id="IPR050625">
    <property type="entry name" value="ParA/MinD_ATPase"/>
</dbReference>
<reference evidence="5 6" key="1">
    <citation type="submission" date="2016-10" db="EMBL/GenBank/DDBJ databases">
        <authorList>
            <person name="de Groot N.N."/>
        </authorList>
    </citation>
    <scope>NUCLEOTIDE SEQUENCE [LARGE SCALE GENOMIC DNA]</scope>
    <source>
        <strain evidence="5 6">ASO4-2</strain>
    </source>
</reference>
<evidence type="ECO:0000256" key="2">
    <source>
        <dbReference type="ARBA" id="ARBA00022840"/>
    </source>
</evidence>
<evidence type="ECO:0000259" key="4">
    <source>
        <dbReference type="Pfam" id="PF13614"/>
    </source>
</evidence>
<dbReference type="PIRSF" id="PIRSF003092">
    <property type="entry name" value="MinD"/>
    <property type="match status" value="1"/>
</dbReference>
<dbReference type="GO" id="GO:0009898">
    <property type="term" value="C:cytoplasmic side of plasma membrane"/>
    <property type="evidence" value="ECO:0007669"/>
    <property type="project" value="TreeGrafter"/>
</dbReference>
<dbReference type="Proteomes" id="UP000198771">
    <property type="component" value="Unassembled WGS sequence"/>
</dbReference>
<proteinExistence type="predicted"/>
<keyword evidence="6" id="KW-1185">Reference proteome</keyword>
<keyword evidence="2 3" id="KW-0067">ATP-binding</keyword>
<dbReference type="InterPro" id="IPR027417">
    <property type="entry name" value="P-loop_NTPase"/>
</dbReference>
<dbReference type="EMBL" id="FMXO01000005">
    <property type="protein sequence ID" value="SDB22789.1"/>
    <property type="molecule type" value="Genomic_DNA"/>
</dbReference>
<evidence type="ECO:0000256" key="1">
    <source>
        <dbReference type="ARBA" id="ARBA00022741"/>
    </source>
</evidence>
<dbReference type="GO" id="GO:0051782">
    <property type="term" value="P:negative regulation of cell division"/>
    <property type="evidence" value="ECO:0007669"/>
    <property type="project" value="TreeGrafter"/>
</dbReference>
<keyword evidence="5" id="KW-0282">Flagellum</keyword>
<dbReference type="InterPro" id="IPR025501">
    <property type="entry name" value="MinD_FleN"/>
</dbReference>
<gene>
    <name evidence="5" type="ORF">SAMN05660653_01112</name>
</gene>
<sequence>MNTTINKTLSIAVFSGKGGVGKSSLSANLGYCLSQLGHKCLLLDCDLGLANLDVLLGISSEITIQDLLSSDISAAGIVQPIAPNLDLLPSASGVPELVEMDEDQRGLLLEKLQPIISTYSFVILDLAAGLNPTLLSMAQAAAKRIVVLTPEPTSLTDAYAVIKVLSAKTGLQDFLILANQVQDREEAQTTFHRLDAAVRKFLSFHLNYLGMVRNDPNMGIAVSRQQALVEMAPDCIAAQDIRVLAERIQSLRTALLPDLANNPVLRNF</sequence>
<dbReference type="InterPro" id="IPR025669">
    <property type="entry name" value="AAA_dom"/>
</dbReference>
<protein>
    <submittedName>
        <fullName evidence="5">Flagellar biosynthesis protein FlhG</fullName>
    </submittedName>
</protein>
<dbReference type="OrthoDB" id="9773088at2"/>
<dbReference type="PANTHER" id="PTHR43384:SF4">
    <property type="entry name" value="CELLULOSE BIOSYNTHESIS PROTEIN BCSQ-RELATED"/>
    <property type="match status" value="1"/>
</dbReference>
<evidence type="ECO:0000313" key="6">
    <source>
        <dbReference type="Proteomes" id="UP000198771"/>
    </source>
</evidence>
<dbReference type="GO" id="GO:0005524">
    <property type="term" value="F:ATP binding"/>
    <property type="evidence" value="ECO:0007669"/>
    <property type="project" value="UniProtKB-KW"/>
</dbReference>
<dbReference type="AlphaFoldDB" id="A0A1G6BQA8"/>
<dbReference type="Gene3D" id="3.40.50.300">
    <property type="entry name" value="P-loop containing nucleotide triphosphate hydrolases"/>
    <property type="match status" value="1"/>
</dbReference>
<dbReference type="STRING" id="617002.SAMN05660653_01112"/>
<organism evidence="5 6">
    <name type="scientific">Desulfonatronum thiosulfatophilum</name>
    <dbReference type="NCBI Taxonomy" id="617002"/>
    <lineage>
        <taxon>Bacteria</taxon>
        <taxon>Pseudomonadati</taxon>
        <taxon>Thermodesulfobacteriota</taxon>
        <taxon>Desulfovibrionia</taxon>
        <taxon>Desulfovibrionales</taxon>
        <taxon>Desulfonatronaceae</taxon>
        <taxon>Desulfonatronum</taxon>
    </lineage>
</organism>
<name>A0A1G6BQA8_9BACT</name>
<feature type="binding site" evidence="3">
    <location>
        <begin position="17"/>
        <end position="24"/>
    </location>
    <ligand>
        <name>ATP</name>
        <dbReference type="ChEBI" id="CHEBI:30616"/>
    </ligand>
</feature>
<feature type="domain" description="AAA" evidence="4">
    <location>
        <begin position="11"/>
        <end position="163"/>
    </location>
</feature>
<accession>A0A1G6BQA8</accession>
<dbReference type="Pfam" id="PF13614">
    <property type="entry name" value="AAA_31"/>
    <property type="match status" value="1"/>
</dbReference>
<dbReference type="GO" id="GO:0005829">
    <property type="term" value="C:cytosol"/>
    <property type="evidence" value="ECO:0007669"/>
    <property type="project" value="TreeGrafter"/>
</dbReference>
<keyword evidence="1 3" id="KW-0547">Nucleotide-binding</keyword>
<evidence type="ECO:0000313" key="5">
    <source>
        <dbReference type="EMBL" id="SDB22789.1"/>
    </source>
</evidence>
<keyword evidence="5" id="KW-0969">Cilium</keyword>
<dbReference type="SUPFAM" id="SSF52540">
    <property type="entry name" value="P-loop containing nucleoside triphosphate hydrolases"/>
    <property type="match status" value="1"/>
</dbReference>
<dbReference type="GO" id="GO:0016887">
    <property type="term" value="F:ATP hydrolysis activity"/>
    <property type="evidence" value="ECO:0007669"/>
    <property type="project" value="TreeGrafter"/>
</dbReference>